<protein>
    <submittedName>
        <fullName evidence="1">Uncharacterized protein</fullName>
    </submittedName>
</protein>
<dbReference type="KEGG" id="trr:M419DRAFT_131234"/>
<gene>
    <name evidence="1" type="ORF">M419DRAFT_131234</name>
</gene>
<sequence>MNAKKQTKTKTKMEKKKRKYGVYGKTRITDCQKAAKKWELVDTNTAQEWLDWAEKAREPHTKTLLGTGWARDGGLGGIGEESVSVISTLI</sequence>
<evidence type="ECO:0000313" key="2">
    <source>
        <dbReference type="Proteomes" id="UP000024376"/>
    </source>
</evidence>
<dbReference type="Proteomes" id="UP000024376">
    <property type="component" value="Unassembled WGS sequence"/>
</dbReference>
<dbReference type="AlphaFoldDB" id="A0A024S8Q7"/>
<organism evidence="1 2">
    <name type="scientific">Hypocrea jecorina (strain ATCC 56765 / BCRC 32924 / NRRL 11460 / Rut C-30)</name>
    <name type="common">Trichoderma reesei</name>
    <dbReference type="NCBI Taxonomy" id="1344414"/>
    <lineage>
        <taxon>Eukaryota</taxon>
        <taxon>Fungi</taxon>
        <taxon>Dikarya</taxon>
        <taxon>Ascomycota</taxon>
        <taxon>Pezizomycotina</taxon>
        <taxon>Sordariomycetes</taxon>
        <taxon>Hypocreomycetidae</taxon>
        <taxon>Hypocreales</taxon>
        <taxon>Hypocreaceae</taxon>
        <taxon>Trichoderma</taxon>
    </lineage>
</organism>
<proteinExistence type="predicted"/>
<dbReference type="EMBL" id="KI911151">
    <property type="protein sequence ID" value="ETS00587.1"/>
    <property type="molecule type" value="Genomic_DNA"/>
</dbReference>
<accession>A0A024S8Q7</accession>
<dbReference type="HOGENOM" id="CLU_2441150_0_0_1"/>
<evidence type="ECO:0000313" key="1">
    <source>
        <dbReference type="EMBL" id="ETS00587.1"/>
    </source>
</evidence>
<reference evidence="2" key="1">
    <citation type="journal article" date="2013" name="Ind. Biotechnol.">
        <title>Comparative genomics analysis of Trichoderma reesei strains.</title>
        <authorList>
            <person name="Koike H."/>
            <person name="Aerts A."/>
            <person name="LaButti K."/>
            <person name="Grigoriev I.V."/>
            <person name="Baker S.E."/>
        </authorList>
    </citation>
    <scope>NUCLEOTIDE SEQUENCE [LARGE SCALE GENOMIC DNA]</scope>
    <source>
        <strain evidence="2">ATCC 56765 / BCRC 32924 / NRRL 11460 / Rut C-30</strain>
    </source>
</reference>
<name>A0A024S8Q7_HYPJR</name>